<dbReference type="EMBL" id="JACHHV010000020">
    <property type="protein sequence ID" value="MBB5888294.1"/>
    <property type="molecule type" value="Genomic_DNA"/>
</dbReference>
<dbReference type="Proteomes" id="UP000562464">
    <property type="component" value="Unassembled WGS sequence"/>
</dbReference>
<organism evidence="1 2">
    <name type="scientific">Lactovum miscens</name>
    <dbReference type="NCBI Taxonomy" id="190387"/>
    <lineage>
        <taxon>Bacteria</taxon>
        <taxon>Bacillati</taxon>
        <taxon>Bacillota</taxon>
        <taxon>Bacilli</taxon>
        <taxon>Lactobacillales</taxon>
        <taxon>Streptococcaceae</taxon>
        <taxon>Lactovum</taxon>
    </lineage>
</organism>
<dbReference type="AlphaFoldDB" id="A0A841C7H3"/>
<feature type="non-terminal residue" evidence="1">
    <location>
        <position position="166"/>
    </location>
</feature>
<protein>
    <submittedName>
        <fullName evidence="1">Putative dehydrogenase</fullName>
    </submittedName>
</protein>
<comment type="caution">
    <text evidence="1">The sequence shown here is derived from an EMBL/GenBank/DDBJ whole genome shotgun (WGS) entry which is preliminary data.</text>
</comment>
<gene>
    <name evidence="1" type="ORF">HNQ37_001187</name>
</gene>
<evidence type="ECO:0000313" key="2">
    <source>
        <dbReference type="Proteomes" id="UP000562464"/>
    </source>
</evidence>
<keyword evidence="2" id="KW-1185">Reference proteome</keyword>
<evidence type="ECO:0000313" key="1">
    <source>
        <dbReference type="EMBL" id="MBB5888294.1"/>
    </source>
</evidence>
<reference evidence="1 2" key="1">
    <citation type="submission" date="2020-08" db="EMBL/GenBank/DDBJ databases">
        <title>Genomic Encyclopedia of Type Strains, Phase IV (KMG-IV): sequencing the most valuable type-strain genomes for metagenomic binning, comparative biology and taxonomic classification.</title>
        <authorList>
            <person name="Goeker M."/>
        </authorList>
    </citation>
    <scope>NUCLEOTIDE SEQUENCE [LARGE SCALE GENOMIC DNA]</scope>
    <source>
        <strain evidence="1 2">DSM 14925</strain>
    </source>
</reference>
<dbReference type="Gene3D" id="3.40.50.720">
    <property type="entry name" value="NAD(P)-binding Rossmann-like Domain"/>
    <property type="match status" value="1"/>
</dbReference>
<name>A0A841C7H3_9LACT</name>
<accession>A0A841C7H3</accession>
<dbReference type="InterPro" id="IPR036291">
    <property type="entry name" value="NAD(P)-bd_dom_sf"/>
</dbReference>
<proteinExistence type="predicted"/>
<dbReference type="SUPFAM" id="SSF51735">
    <property type="entry name" value="NAD(P)-binding Rossmann-fold domains"/>
    <property type="match status" value="1"/>
</dbReference>
<sequence>MKINTILFGLGPHAKRIYLKYVSQQQNFGKLVVVDLKNRENELRDILEHTRIDYELILFDARCRNSERLTREQRQILSSVINAYNIEKAIISTEPRSHLVYLNYCLDMGLDIICDKPITSPLYTHSEYGANKIEEGKCQIIGCKSSKLNFCLYFKAHPELMRSKMY</sequence>